<dbReference type="Gene3D" id="1.20.120.160">
    <property type="entry name" value="HPT domain"/>
    <property type="match status" value="1"/>
</dbReference>
<feature type="modified residue" description="Phosphohistidine" evidence="1">
    <location>
        <position position="58"/>
    </location>
</feature>
<protein>
    <submittedName>
        <fullName evidence="3">Hybrid sensory histidine kinase BarA</fullName>
    </submittedName>
</protein>
<dbReference type="RefSeq" id="WP_145097031.1">
    <property type="nucleotide sequence ID" value="NZ_CP036348.1"/>
</dbReference>
<dbReference type="Pfam" id="PF01627">
    <property type="entry name" value="Hpt"/>
    <property type="match status" value="1"/>
</dbReference>
<organism evidence="3 4">
    <name type="scientific">Rosistilla carotiformis</name>
    <dbReference type="NCBI Taxonomy" id="2528017"/>
    <lineage>
        <taxon>Bacteria</taxon>
        <taxon>Pseudomonadati</taxon>
        <taxon>Planctomycetota</taxon>
        <taxon>Planctomycetia</taxon>
        <taxon>Pirellulales</taxon>
        <taxon>Pirellulaceae</taxon>
        <taxon>Rosistilla</taxon>
    </lineage>
</organism>
<evidence type="ECO:0000256" key="1">
    <source>
        <dbReference type="PROSITE-ProRule" id="PRU00110"/>
    </source>
</evidence>
<dbReference type="GO" id="GO:0000160">
    <property type="term" value="P:phosphorelay signal transduction system"/>
    <property type="evidence" value="ECO:0007669"/>
    <property type="project" value="InterPro"/>
</dbReference>
<keyword evidence="1" id="KW-0597">Phosphoprotein</keyword>
<dbReference type="PROSITE" id="PS50894">
    <property type="entry name" value="HPT"/>
    <property type="match status" value="1"/>
</dbReference>
<evidence type="ECO:0000313" key="4">
    <source>
        <dbReference type="Proteomes" id="UP000315082"/>
    </source>
</evidence>
<proteinExistence type="predicted"/>
<keyword evidence="4" id="KW-1185">Reference proteome</keyword>
<dbReference type="SUPFAM" id="SSF47226">
    <property type="entry name" value="Histidine-containing phosphotransfer domain, HPT domain"/>
    <property type="match status" value="1"/>
</dbReference>
<name>A0A518JVA9_9BACT</name>
<dbReference type="EMBL" id="CP036348">
    <property type="protein sequence ID" value="QDV69475.1"/>
    <property type="molecule type" value="Genomic_DNA"/>
</dbReference>
<keyword evidence="3" id="KW-0808">Transferase</keyword>
<keyword evidence="3" id="KW-0418">Kinase</keyword>
<dbReference type="GO" id="GO:0004672">
    <property type="term" value="F:protein kinase activity"/>
    <property type="evidence" value="ECO:0007669"/>
    <property type="project" value="UniProtKB-ARBA"/>
</dbReference>
<dbReference type="InterPro" id="IPR036641">
    <property type="entry name" value="HPT_dom_sf"/>
</dbReference>
<dbReference type="KEGG" id="rcf:Poly24_31910"/>
<reference evidence="3 4" key="1">
    <citation type="submission" date="2019-02" db="EMBL/GenBank/DDBJ databases">
        <title>Deep-cultivation of Planctomycetes and their phenomic and genomic characterization uncovers novel biology.</title>
        <authorList>
            <person name="Wiegand S."/>
            <person name="Jogler M."/>
            <person name="Boedeker C."/>
            <person name="Pinto D."/>
            <person name="Vollmers J."/>
            <person name="Rivas-Marin E."/>
            <person name="Kohn T."/>
            <person name="Peeters S.H."/>
            <person name="Heuer A."/>
            <person name="Rast P."/>
            <person name="Oberbeckmann S."/>
            <person name="Bunk B."/>
            <person name="Jeske O."/>
            <person name="Meyerdierks A."/>
            <person name="Storesund J.E."/>
            <person name="Kallscheuer N."/>
            <person name="Luecker S."/>
            <person name="Lage O.M."/>
            <person name="Pohl T."/>
            <person name="Merkel B.J."/>
            <person name="Hornburger P."/>
            <person name="Mueller R.-W."/>
            <person name="Bruemmer F."/>
            <person name="Labrenz M."/>
            <person name="Spormann A.M."/>
            <person name="Op den Camp H."/>
            <person name="Overmann J."/>
            <person name="Amann R."/>
            <person name="Jetten M.S.M."/>
            <person name="Mascher T."/>
            <person name="Medema M.H."/>
            <person name="Devos D.P."/>
            <person name="Kaster A.-K."/>
            <person name="Ovreas L."/>
            <person name="Rohde M."/>
            <person name="Galperin M.Y."/>
            <person name="Jogler C."/>
        </authorList>
    </citation>
    <scope>NUCLEOTIDE SEQUENCE [LARGE SCALE GENOMIC DNA]</scope>
    <source>
        <strain evidence="3 4">Poly24</strain>
    </source>
</reference>
<evidence type="ECO:0000313" key="3">
    <source>
        <dbReference type="EMBL" id="QDV69475.1"/>
    </source>
</evidence>
<feature type="domain" description="HPt" evidence="2">
    <location>
        <begin position="19"/>
        <end position="115"/>
    </location>
</feature>
<evidence type="ECO:0000259" key="2">
    <source>
        <dbReference type="PROSITE" id="PS50894"/>
    </source>
</evidence>
<dbReference type="Proteomes" id="UP000315082">
    <property type="component" value="Chromosome"/>
</dbReference>
<dbReference type="InterPro" id="IPR008207">
    <property type="entry name" value="Sig_transdc_His_kin_Hpt_dom"/>
</dbReference>
<accession>A0A518JVA9</accession>
<gene>
    <name evidence="3" type="ORF">Poly24_31910</name>
</gene>
<sequence length="115" mass="12384">MNEEHSLRFANALKRLSGDAELLTAMASIVSDDAPEIVTELETQLQAGDTTAIVAAAHKLKGMCSTFEEGHPVSLLEDVIHSARGGAVDEARITYSRCAPEIHELLQEIANLRDG</sequence>
<dbReference type="OrthoDB" id="280534at2"/>
<dbReference type="AlphaFoldDB" id="A0A518JVA9"/>